<keyword evidence="1" id="KW-0812">Transmembrane</keyword>
<evidence type="ECO:0000256" key="1">
    <source>
        <dbReference type="SAM" id="Phobius"/>
    </source>
</evidence>
<keyword evidence="1" id="KW-0472">Membrane</keyword>
<dbReference type="RefSeq" id="WP_183642194.1">
    <property type="nucleotide sequence ID" value="NZ_JACHBL010000001.1"/>
</dbReference>
<dbReference type="Proteomes" id="UP000523863">
    <property type="component" value="Unassembled WGS sequence"/>
</dbReference>
<gene>
    <name evidence="2" type="ORF">BKA12_001546</name>
</gene>
<reference evidence="2 3" key="1">
    <citation type="submission" date="2020-08" db="EMBL/GenBank/DDBJ databases">
        <title>Sequencing the genomes of 1000 actinobacteria strains.</title>
        <authorList>
            <person name="Klenk H.-P."/>
        </authorList>
    </citation>
    <scope>NUCLEOTIDE SEQUENCE [LARGE SCALE GENOMIC DNA]</scope>
    <source>
        <strain evidence="2 3">DSM 23694</strain>
    </source>
</reference>
<evidence type="ECO:0000313" key="3">
    <source>
        <dbReference type="Proteomes" id="UP000523863"/>
    </source>
</evidence>
<keyword evidence="1" id="KW-1133">Transmembrane helix</keyword>
<dbReference type="AlphaFoldDB" id="A0A7W8YBI6"/>
<dbReference type="Pfam" id="PF10724">
    <property type="entry name" value="DUF2516"/>
    <property type="match status" value="1"/>
</dbReference>
<accession>A0A7W8YBI6</accession>
<sequence length="99" mass="10690">MALAFQFEYYLMLALALVALGLAVWSLVDCFMRPAPRFAQEGKRTKGFWLALTAGATLATVLSVFQSGGILQLIGACIACVYLADVRPAVSGRGGYYNY</sequence>
<proteinExistence type="predicted"/>
<dbReference type="InterPro" id="IPR019662">
    <property type="entry name" value="DUF2516"/>
</dbReference>
<dbReference type="EMBL" id="JACHBL010000001">
    <property type="protein sequence ID" value="MBB5598466.1"/>
    <property type="molecule type" value="Genomic_DNA"/>
</dbReference>
<name>A0A7W8YBI6_9MICC</name>
<protein>
    <submittedName>
        <fullName evidence="2">FtsH-binding integral membrane protein</fullName>
    </submittedName>
</protein>
<evidence type="ECO:0000313" key="2">
    <source>
        <dbReference type="EMBL" id="MBB5598466.1"/>
    </source>
</evidence>
<feature type="transmembrane region" description="Helical" evidence="1">
    <location>
        <begin position="7"/>
        <end position="28"/>
    </location>
</feature>
<feature type="transmembrane region" description="Helical" evidence="1">
    <location>
        <begin position="48"/>
        <end position="65"/>
    </location>
</feature>
<organism evidence="2 3">
    <name type="scientific">Neomicrococcus lactis</name>
    <dbReference type="NCBI Taxonomy" id="732241"/>
    <lineage>
        <taxon>Bacteria</taxon>
        <taxon>Bacillati</taxon>
        <taxon>Actinomycetota</taxon>
        <taxon>Actinomycetes</taxon>
        <taxon>Micrococcales</taxon>
        <taxon>Micrococcaceae</taxon>
        <taxon>Neomicrococcus</taxon>
    </lineage>
</organism>
<keyword evidence="3" id="KW-1185">Reference proteome</keyword>
<comment type="caution">
    <text evidence="2">The sequence shown here is derived from an EMBL/GenBank/DDBJ whole genome shotgun (WGS) entry which is preliminary data.</text>
</comment>